<gene>
    <name evidence="2" type="ORF">GCM10023156_04710</name>
</gene>
<proteinExistence type="predicted"/>
<dbReference type="GO" id="GO:0032259">
    <property type="term" value="P:methylation"/>
    <property type="evidence" value="ECO:0007669"/>
    <property type="project" value="UniProtKB-KW"/>
</dbReference>
<evidence type="ECO:0000259" key="1">
    <source>
        <dbReference type="Pfam" id="PF13649"/>
    </source>
</evidence>
<sequence>MSQTIPAVSTQPSRRADLRVLWHLLFHRVRGETHAQRLESFYGGQATDYDSFRERMLHGRQELISRIDFPRDGVWLDIGAGTGTNLSFAGQNSKNLRSIQLVDLAPSLLSVADRRIRDLGCENATTQLADATTFSLPPESVDVITLSYSLTMIPDWFQTLALAEAMLKPGGMIAVVDFYVSRKHAAKNQRQHGWLRRAFWSHWFAADNVFLSSDHLAMLHRRFMADRYEERLGKVPYMPLLRAPYYLFLGRKPTS</sequence>
<dbReference type="SUPFAM" id="SSF53335">
    <property type="entry name" value="S-adenosyl-L-methionine-dependent methyltransferases"/>
    <property type="match status" value="1"/>
</dbReference>
<protein>
    <submittedName>
        <fullName evidence="2">Class I SAM-dependent methyltransferase</fullName>
    </submittedName>
</protein>
<name>A0ABP8M8J4_9BACT</name>
<dbReference type="PANTHER" id="PTHR47473">
    <property type="entry name" value="BTA1P"/>
    <property type="match status" value="1"/>
</dbReference>
<feature type="domain" description="Methyltransferase" evidence="1">
    <location>
        <begin position="76"/>
        <end position="171"/>
    </location>
</feature>
<accession>A0ABP8M8J4</accession>
<dbReference type="InterPro" id="IPR041698">
    <property type="entry name" value="Methyltransf_25"/>
</dbReference>
<evidence type="ECO:0000313" key="2">
    <source>
        <dbReference type="EMBL" id="GAA4445291.1"/>
    </source>
</evidence>
<keyword evidence="2" id="KW-0489">Methyltransferase</keyword>
<reference evidence="3" key="1">
    <citation type="journal article" date="2019" name="Int. J. Syst. Evol. Microbiol.">
        <title>The Global Catalogue of Microorganisms (GCM) 10K type strain sequencing project: providing services to taxonomists for standard genome sequencing and annotation.</title>
        <authorList>
            <consortium name="The Broad Institute Genomics Platform"/>
            <consortium name="The Broad Institute Genome Sequencing Center for Infectious Disease"/>
            <person name="Wu L."/>
            <person name="Ma J."/>
        </authorList>
    </citation>
    <scope>NUCLEOTIDE SEQUENCE [LARGE SCALE GENOMIC DNA]</scope>
    <source>
        <strain evidence="3">JCM 17759</strain>
    </source>
</reference>
<comment type="caution">
    <text evidence="2">The sequence shown here is derived from an EMBL/GenBank/DDBJ whole genome shotgun (WGS) entry which is preliminary data.</text>
</comment>
<dbReference type="EMBL" id="BAABGA010000006">
    <property type="protein sequence ID" value="GAA4445291.1"/>
    <property type="molecule type" value="Genomic_DNA"/>
</dbReference>
<keyword evidence="2" id="KW-0808">Transferase</keyword>
<dbReference type="RefSeq" id="WP_345319018.1">
    <property type="nucleotide sequence ID" value="NZ_BAABGA010000006.1"/>
</dbReference>
<dbReference type="Gene3D" id="3.40.50.150">
    <property type="entry name" value="Vaccinia Virus protein VP39"/>
    <property type="match status" value="1"/>
</dbReference>
<evidence type="ECO:0000313" key="3">
    <source>
        <dbReference type="Proteomes" id="UP001500840"/>
    </source>
</evidence>
<dbReference type="Proteomes" id="UP001500840">
    <property type="component" value="Unassembled WGS sequence"/>
</dbReference>
<dbReference type="CDD" id="cd02440">
    <property type="entry name" value="AdoMet_MTases"/>
    <property type="match status" value="1"/>
</dbReference>
<dbReference type="PANTHER" id="PTHR47473:SF1">
    <property type="entry name" value="METHYLTRANSFERASE DOMAIN-CONTAINING PROTEIN"/>
    <property type="match status" value="1"/>
</dbReference>
<keyword evidence="3" id="KW-1185">Reference proteome</keyword>
<organism evidence="2 3">
    <name type="scientific">Novipirellula rosea</name>
    <dbReference type="NCBI Taxonomy" id="1031540"/>
    <lineage>
        <taxon>Bacteria</taxon>
        <taxon>Pseudomonadati</taxon>
        <taxon>Planctomycetota</taxon>
        <taxon>Planctomycetia</taxon>
        <taxon>Pirellulales</taxon>
        <taxon>Pirellulaceae</taxon>
        <taxon>Novipirellula</taxon>
    </lineage>
</organism>
<dbReference type="InterPro" id="IPR029063">
    <property type="entry name" value="SAM-dependent_MTases_sf"/>
</dbReference>
<dbReference type="Pfam" id="PF13649">
    <property type="entry name" value="Methyltransf_25"/>
    <property type="match status" value="1"/>
</dbReference>
<dbReference type="GO" id="GO:0008168">
    <property type="term" value="F:methyltransferase activity"/>
    <property type="evidence" value="ECO:0007669"/>
    <property type="project" value="UniProtKB-KW"/>
</dbReference>